<dbReference type="PANTHER" id="PTHR13408">
    <property type="entry name" value="DNA-DIRECTED RNA POLYMERASE III"/>
    <property type="match status" value="1"/>
</dbReference>
<gene>
    <name evidence="2" type="ORF">FSB_LOCUS30278</name>
</gene>
<dbReference type="PANTHER" id="PTHR13408:SF6">
    <property type="entry name" value="DNA BINDING PROTEIN"/>
    <property type="match status" value="1"/>
</dbReference>
<name>A0A2N9GIV9_FAGSY</name>
<dbReference type="Pfam" id="PF05132">
    <property type="entry name" value="RNA_pol_Rpc4"/>
    <property type="match status" value="1"/>
</dbReference>
<evidence type="ECO:0008006" key="3">
    <source>
        <dbReference type="Google" id="ProtNLM"/>
    </source>
</evidence>
<dbReference type="EMBL" id="OIVN01002302">
    <property type="protein sequence ID" value="SPD02396.1"/>
    <property type="molecule type" value="Genomic_DNA"/>
</dbReference>
<feature type="region of interest" description="Disordered" evidence="1">
    <location>
        <begin position="1"/>
        <end position="48"/>
    </location>
</feature>
<proteinExistence type="predicted"/>
<feature type="compositionally biased region" description="Basic and acidic residues" evidence="1">
    <location>
        <begin position="60"/>
        <end position="75"/>
    </location>
</feature>
<evidence type="ECO:0000313" key="2">
    <source>
        <dbReference type="EMBL" id="SPD02396.1"/>
    </source>
</evidence>
<dbReference type="AlphaFoldDB" id="A0A2N9GIV9"/>
<evidence type="ECO:0000256" key="1">
    <source>
        <dbReference type="SAM" id="MobiDB-lite"/>
    </source>
</evidence>
<dbReference type="InterPro" id="IPR007811">
    <property type="entry name" value="RPC4"/>
</dbReference>
<sequence>MEEEHPSSGSAPPRKMKFAPKAPPRRKPKLTPTPSPKTKTEVVVDEEEEAKEAQYLLRRFNEKLGRRGPRDEKKSSVQVAFGPGVMPSTSLKVYGAAKEGNVGKSSASDPKSSDNGETLLSLTSAANQDGNDAFSADPTKTSAQIVKKEYREPWDYHHTYYPTTLPLRRPYSGDPELLDKAEFGEADDSEYDENTINPASDLGLMVESEEEKMLFFQLPASLPLLKRSASRKGKEKVESHTSLESGGVSKKGCSLEELPGGYMGKMLVYKSGAIKLKLGDALYDVSPGSDCIFSQDVAAINLAEKECCVLGELRRRAVVTADVDHMLDSMIDLS</sequence>
<dbReference type="GO" id="GO:0042797">
    <property type="term" value="P:tRNA transcription by RNA polymerase III"/>
    <property type="evidence" value="ECO:0007669"/>
    <property type="project" value="TreeGrafter"/>
</dbReference>
<reference evidence="2" key="1">
    <citation type="submission" date="2018-02" db="EMBL/GenBank/DDBJ databases">
        <authorList>
            <person name="Cohen D.B."/>
            <person name="Kent A.D."/>
        </authorList>
    </citation>
    <scope>NUCLEOTIDE SEQUENCE</scope>
</reference>
<feature type="compositionally biased region" description="Polar residues" evidence="1">
    <location>
        <begin position="103"/>
        <end position="130"/>
    </location>
</feature>
<accession>A0A2N9GIV9</accession>
<organism evidence="2">
    <name type="scientific">Fagus sylvatica</name>
    <name type="common">Beechnut</name>
    <dbReference type="NCBI Taxonomy" id="28930"/>
    <lineage>
        <taxon>Eukaryota</taxon>
        <taxon>Viridiplantae</taxon>
        <taxon>Streptophyta</taxon>
        <taxon>Embryophyta</taxon>
        <taxon>Tracheophyta</taxon>
        <taxon>Spermatophyta</taxon>
        <taxon>Magnoliopsida</taxon>
        <taxon>eudicotyledons</taxon>
        <taxon>Gunneridae</taxon>
        <taxon>Pentapetalae</taxon>
        <taxon>rosids</taxon>
        <taxon>fabids</taxon>
        <taxon>Fagales</taxon>
        <taxon>Fagaceae</taxon>
        <taxon>Fagus</taxon>
    </lineage>
</organism>
<protein>
    <recommendedName>
        <fullName evidence="3">DNA-directed RNA polymerase III subunit RPC4</fullName>
    </recommendedName>
</protein>
<feature type="compositionally biased region" description="Basic residues" evidence="1">
    <location>
        <begin position="14"/>
        <end position="29"/>
    </location>
</feature>
<dbReference type="GO" id="GO:0003677">
    <property type="term" value="F:DNA binding"/>
    <property type="evidence" value="ECO:0007669"/>
    <property type="project" value="InterPro"/>
</dbReference>
<feature type="region of interest" description="Disordered" evidence="1">
    <location>
        <begin position="60"/>
        <end position="144"/>
    </location>
</feature>
<dbReference type="GO" id="GO:0005666">
    <property type="term" value="C:RNA polymerase III complex"/>
    <property type="evidence" value="ECO:0007669"/>
    <property type="project" value="InterPro"/>
</dbReference>